<keyword evidence="4 10" id="KW-0240">DNA-directed RNA polymerase</keyword>
<keyword evidence="6 10" id="KW-0548">Nucleotidyltransferase</keyword>
<evidence type="ECO:0000256" key="10">
    <source>
        <dbReference type="HAMAP-Rule" id="MF_00366"/>
    </source>
</evidence>
<dbReference type="PANTHER" id="PTHR34476:SF1">
    <property type="entry name" value="DNA-DIRECTED RNA POLYMERASE SUBUNIT OMEGA"/>
    <property type="match status" value="1"/>
</dbReference>
<dbReference type="GO" id="GO:0003899">
    <property type="term" value="F:DNA-directed RNA polymerase activity"/>
    <property type="evidence" value="ECO:0007669"/>
    <property type="project" value="UniProtKB-UniRule"/>
</dbReference>
<dbReference type="InterPro" id="IPR006110">
    <property type="entry name" value="Pol_omega/Rpo6/RPB6"/>
</dbReference>
<reference evidence="11" key="2">
    <citation type="submission" date="2020-09" db="EMBL/GenBank/DDBJ databases">
        <authorList>
            <person name="Sun Q."/>
            <person name="Ohkuma M."/>
        </authorList>
    </citation>
    <scope>NUCLEOTIDE SEQUENCE</scope>
    <source>
        <strain evidence="11">JCM 15325</strain>
    </source>
</reference>
<dbReference type="InterPro" id="IPR003716">
    <property type="entry name" value="DNA-dir_RNA_pol_omega"/>
</dbReference>
<evidence type="ECO:0000256" key="9">
    <source>
        <dbReference type="ARBA" id="ARBA00048552"/>
    </source>
</evidence>
<organism evidence="11 12">
    <name type="scientific">Sporolactobacillus putidus</name>
    <dbReference type="NCBI Taxonomy" id="492735"/>
    <lineage>
        <taxon>Bacteria</taxon>
        <taxon>Bacillati</taxon>
        <taxon>Bacillota</taxon>
        <taxon>Bacilli</taxon>
        <taxon>Bacillales</taxon>
        <taxon>Sporolactobacillaceae</taxon>
        <taxon>Sporolactobacillus</taxon>
    </lineage>
</organism>
<dbReference type="GO" id="GO:0006351">
    <property type="term" value="P:DNA-templated transcription"/>
    <property type="evidence" value="ECO:0007669"/>
    <property type="project" value="UniProtKB-UniRule"/>
</dbReference>
<evidence type="ECO:0000313" key="11">
    <source>
        <dbReference type="EMBL" id="GGL44378.1"/>
    </source>
</evidence>
<name>A0A917RXN2_9BACL</name>
<comment type="similarity">
    <text evidence="1 10">Belongs to the RNA polymerase subunit omega family.</text>
</comment>
<evidence type="ECO:0000256" key="1">
    <source>
        <dbReference type="ARBA" id="ARBA00006711"/>
    </source>
</evidence>
<protein>
    <recommendedName>
        <fullName evidence="3 10">DNA-directed RNA polymerase subunit omega</fullName>
        <shortName evidence="10">RNAP omega subunit</shortName>
        <ecNumber evidence="2 10">2.7.7.6</ecNumber>
    </recommendedName>
    <alternativeName>
        <fullName evidence="10">RNA polymerase omega subunit</fullName>
    </alternativeName>
    <alternativeName>
        <fullName evidence="8 10">Transcriptase subunit omega</fullName>
    </alternativeName>
</protein>
<dbReference type="SUPFAM" id="SSF63562">
    <property type="entry name" value="RPB6/omega subunit-like"/>
    <property type="match status" value="1"/>
</dbReference>
<comment type="subunit">
    <text evidence="10">The RNAP catalytic core consists of 2 alpha, 1 beta, 1 beta' and 1 omega subunit. When a sigma factor is associated with the core the holoenzyme is formed, which can initiate transcription.</text>
</comment>
<dbReference type="EMBL" id="BMOK01000002">
    <property type="protein sequence ID" value="GGL44378.1"/>
    <property type="molecule type" value="Genomic_DNA"/>
</dbReference>
<dbReference type="GO" id="GO:0000428">
    <property type="term" value="C:DNA-directed RNA polymerase complex"/>
    <property type="evidence" value="ECO:0007669"/>
    <property type="project" value="UniProtKB-KW"/>
</dbReference>
<dbReference type="Proteomes" id="UP000654670">
    <property type="component" value="Unassembled WGS sequence"/>
</dbReference>
<dbReference type="AlphaFoldDB" id="A0A917RXN2"/>
<proteinExistence type="inferred from homology"/>
<comment type="caution">
    <text evidence="11">The sequence shown here is derived from an EMBL/GenBank/DDBJ whole genome shotgun (WGS) entry which is preliminary data.</text>
</comment>
<dbReference type="RefSeq" id="WP_308424058.1">
    <property type="nucleotide sequence ID" value="NZ_BMOK01000002.1"/>
</dbReference>
<dbReference type="GO" id="GO:0003677">
    <property type="term" value="F:DNA binding"/>
    <property type="evidence" value="ECO:0007669"/>
    <property type="project" value="UniProtKB-UniRule"/>
</dbReference>
<evidence type="ECO:0000256" key="6">
    <source>
        <dbReference type="ARBA" id="ARBA00022695"/>
    </source>
</evidence>
<keyword evidence="7 10" id="KW-0804">Transcription</keyword>
<accession>A0A917RXN2</accession>
<gene>
    <name evidence="10 11" type="primary">rpoZ</name>
    <name evidence="11" type="ORF">GCM10007968_05560</name>
</gene>
<sequence length="65" mass="7307">MMIYPSIDNLLEKVNSTYTLVTLSAKRARQLQDGSGHLMLEHPRSDKAVGQALEEINAGLLYYKN</sequence>
<keyword evidence="5 10" id="KW-0808">Transferase</keyword>
<dbReference type="EC" id="2.7.7.6" evidence="2 10"/>
<comment type="catalytic activity">
    <reaction evidence="9 10">
        <text>RNA(n) + a ribonucleoside 5'-triphosphate = RNA(n+1) + diphosphate</text>
        <dbReference type="Rhea" id="RHEA:21248"/>
        <dbReference type="Rhea" id="RHEA-COMP:14527"/>
        <dbReference type="Rhea" id="RHEA-COMP:17342"/>
        <dbReference type="ChEBI" id="CHEBI:33019"/>
        <dbReference type="ChEBI" id="CHEBI:61557"/>
        <dbReference type="ChEBI" id="CHEBI:140395"/>
        <dbReference type="EC" id="2.7.7.6"/>
    </reaction>
</comment>
<dbReference type="NCBIfam" id="TIGR00690">
    <property type="entry name" value="rpoZ"/>
    <property type="match status" value="1"/>
</dbReference>
<evidence type="ECO:0000313" key="12">
    <source>
        <dbReference type="Proteomes" id="UP000654670"/>
    </source>
</evidence>
<dbReference type="HAMAP" id="MF_00366">
    <property type="entry name" value="RNApol_bact_RpoZ"/>
    <property type="match status" value="1"/>
</dbReference>
<reference evidence="11" key="1">
    <citation type="journal article" date="2014" name="Int. J. Syst. Evol. Microbiol.">
        <title>Complete genome sequence of Corynebacterium casei LMG S-19264T (=DSM 44701T), isolated from a smear-ripened cheese.</title>
        <authorList>
            <consortium name="US DOE Joint Genome Institute (JGI-PGF)"/>
            <person name="Walter F."/>
            <person name="Albersmeier A."/>
            <person name="Kalinowski J."/>
            <person name="Ruckert C."/>
        </authorList>
    </citation>
    <scope>NUCLEOTIDE SEQUENCE</scope>
    <source>
        <strain evidence="11">JCM 15325</strain>
    </source>
</reference>
<evidence type="ECO:0000256" key="7">
    <source>
        <dbReference type="ARBA" id="ARBA00023163"/>
    </source>
</evidence>
<keyword evidence="12" id="KW-1185">Reference proteome</keyword>
<evidence type="ECO:0000256" key="4">
    <source>
        <dbReference type="ARBA" id="ARBA00022478"/>
    </source>
</evidence>
<dbReference type="Pfam" id="PF01192">
    <property type="entry name" value="RNA_pol_Rpb6"/>
    <property type="match status" value="1"/>
</dbReference>
<dbReference type="SMART" id="SM01409">
    <property type="entry name" value="RNA_pol_Rpb6"/>
    <property type="match status" value="1"/>
</dbReference>
<evidence type="ECO:0000256" key="8">
    <source>
        <dbReference type="ARBA" id="ARBA00029924"/>
    </source>
</evidence>
<evidence type="ECO:0000256" key="5">
    <source>
        <dbReference type="ARBA" id="ARBA00022679"/>
    </source>
</evidence>
<dbReference type="PANTHER" id="PTHR34476">
    <property type="entry name" value="DNA-DIRECTED RNA POLYMERASE SUBUNIT OMEGA"/>
    <property type="match status" value="1"/>
</dbReference>
<comment type="function">
    <text evidence="10">Promotes RNA polymerase assembly. Latches the N- and C-terminal regions of the beta' subunit thereby facilitating its interaction with the beta and alpha subunits.</text>
</comment>
<dbReference type="InterPro" id="IPR036161">
    <property type="entry name" value="RPB6/omega-like_sf"/>
</dbReference>
<evidence type="ECO:0000256" key="3">
    <source>
        <dbReference type="ARBA" id="ARBA00013725"/>
    </source>
</evidence>
<evidence type="ECO:0000256" key="2">
    <source>
        <dbReference type="ARBA" id="ARBA00012418"/>
    </source>
</evidence>
<dbReference type="Gene3D" id="3.90.940.10">
    <property type="match status" value="1"/>
</dbReference>